<keyword evidence="1" id="KW-0802">TPR repeat</keyword>
<feature type="repeat" description="TPR" evidence="1">
    <location>
        <begin position="257"/>
        <end position="290"/>
    </location>
</feature>
<accession>A0A7C9LQT1</accession>
<keyword evidence="2" id="KW-0472">Membrane</keyword>
<evidence type="ECO:0000313" key="3">
    <source>
        <dbReference type="EMBL" id="MUV15703.1"/>
    </source>
</evidence>
<dbReference type="AlphaFoldDB" id="A0A7C9LQT1"/>
<gene>
    <name evidence="3" type="ORF">GN331_15990</name>
</gene>
<feature type="transmembrane region" description="Helical" evidence="2">
    <location>
        <begin position="29"/>
        <end position="46"/>
    </location>
</feature>
<keyword evidence="4" id="KW-1185">Reference proteome</keyword>
<evidence type="ECO:0000256" key="1">
    <source>
        <dbReference type="PROSITE-ProRule" id="PRU00339"/>
    </source>
</evidence>
<sequence>MARVRVRDPLRLRFLDWVRRWPPALRRRVEFGAVGLLGLVVLIVAFRQPMSDRLYPEAQYQQTLDAAARALQAGKLTSPDGTGARELYASALAMDSDRDEARAGLQRVGEVALAKADKATDARKFQEAHLALRLARELAVPSAQVDRIEERLRQHEVDIVAIDTLLADAAAARQAGHLDGDPKAALPLYKEVLSMQPSNNTALEGREDTLSQLLQQAQAHLQKGEFEDAGALVARVRDFDPGHVGLPDAQAALTQARDKQRARGDIALRGKKLDAATDAYRAALALDPNDAQARDNLTRLAAAWAARSQRAASDFDFDEAQRALDLARMIDPKSPAIGEAERHLAQSRERGERLPARASTPGRIAEVRRLLAGAAESEARGDLLTPPGDSAYDQIRRARALAPDDPSVRAAQARLLPAARTCFDDALRANRLVRAEGCLDAREQLGDSRAGVSEARNRLAMRWIAVGQERLGAGEISTAQRALTSARALDPNAEGLDAFAERLRLASRR</sequence>
<evidence type="ECO:0008006" key="5">
    <source>
        <dbReference type="Google" id="ProtNLM"/>
    </source>
</evidence>
<dbReference type="Proteomes" id="UP000479692">
    <property type="component" value="Unassembled WGS sequence"/>
</dbReference>
<comment type="caution">
    <text evidence="3">The sequence shown here is derived from an EMBL/GenBank/DDBJ whole genome shotgun (WGS) entry which is preliminary data.</text>
</comment>
<dbReference type="RefSeq" id="WP_156643292.1">
    <property type="nucleotide sequence ID" value="NZ_WOXT01000006.1"/>
</dbReference>
<dbReference type="InterPro" id="IPR019734">
    <property type="entry name" value="TPR_rpt"/>
</dbReference>
<dbReference type="Gene3D" id="1.25.40.10">
    <property type="entry name" value="Tetratricopeptide repeat domain"/>
    <property type="match status" value="1"/>
</dbReference>
<dbReference type="InterPro" id="IPR011990">
    <property type="entry name" value="TPR-like_helical_dom_sf"/>
</dbReference>
<evidence type="ECO:0000313" key="4">
    <source>
        <dbReference type="Proteomes" id="UP000479692"/>
    </source>
</evidence>
<protein>
    <recommendedName>
        <fullName evidence="5">Tetratricopeptide repeat protein</fullName>
    </recommendedName>
</protein>
<proteinExistence type="predicted"/>
<keyword evidence="2" id="KW-1133">Transmembrane helix</keyword>
<dbReference type="EMBL" id="WOXT01000006">
    <property type="protein sequence ID" value="MUV15703.1"/>
    <property type="molecule type" value="Genomic_DNA"/>
</dbReference>
<name>A0A7C9LQT1_9GAMM</name>
<dbReference type="SUPFAM" id="SSF48452">
    <property type="entry name" value="TPR-like"/>
    <property type="match status" value="1"/>
</dbReference>
<dbReference type="PROSITE" id="PS50005">
    <property type="entry name" value="TPR"/>
    <property type="match status" value="1"/>
</dbReference>
<keyword evidence="2" id="KW-0812">Transmembrane</keyword>
<reference evidence="3 4" key="1">
    <citation type="submission" date="2019-12" db="EMBL/GenBank/DDBJ databases">
        <authorList>
            <person name="Xu J."/>
        </authorList>
    </citation>
    <scope>NUCLEOTIDE SEQUENCE [LARGE SCALE GENOMIC DNA]</scope>
    <source>
        <strain evidence="3 4">HX-5-24</strain>
    </source>
</reference>
<organism evidence="3 4">
    <name type="scientific">Noviluteimonas gilva</name>
    <dbReference type="NCBI Taxonomy" id="2682097"/>
    <lineage>
        <taxon>Bacteria</taxon>
        <taxon>Pseudomonadati</taxon>
        <taxon>Pseudomonadota</taxon>
        <taxon>Gammaproteobacteria</taxon>
        <taxon>Lysobacterales</taxon>
        <taxon>Lysobacteraceae</taxon>
        <taxon>Noviluteimonas</taxon>
    </lineage>
</organism>
<evidence type="ECO:0000256" key="2">
    <source>
        <dbReference type="SAM" id="Phobius"/>
    </source>
</evidence>